<dbReference type="Pfam" id="PF08890">
    <property type="entry name" value="Phage_TAC_5"/>
    <property type="match status" value="1"/>
</dbReference>
<dbReference type="Gene3D" id="3.30.2220.30">
    <property type="match status" value="1"/>
</dbReference>
<dbReference type="RefSeq" id="WP_003500647.1">
    <property type="nucleotide sequence ID" value="NZ_RCYH01000003.1"/>
</dbReference>
<gene>
    <name evidence="1" type="ORF">GKE72_03875</name>
</gene>
<accession>A0A844DW78</accession>
<evidence type="ECO:0000313" key="1">
    <source>
        <dbReference type="EMBL" id="MSD15222.1"/>
    </source>
</evidence>
<organism evidence="1 2">
    <name type="scientific">Eubacterium ramulus</name>
    <dbReference type="NCBI Taxonomy" id="39490"/>
    <lineage>
        <taxon>Bacteria</taxon>
        <taxon>Bacillati</taxon>
        <taxon>Bacillota</taxon>
        <taxon>Clostridia</taxon>
        <taxon>Eubacteriales</taxon>
        <taxon>Eubacteriaceae</taxon>
        <taxon>Eubacterium</taxon>
    </lineage>
</organism>
<dbReference type="InterPro" id="IPR038559">
    <property type="entry name" value="XkdN-like_sf"/>
</dbReference>
<proteinExistence type="predicted"/>
<reference evidence="1 2" key="1">
    <citation type="journal article" date="2019" name="Nat. Med.">
        <title>A library of human gut bacterial isolates paired with longitudinal multiomics data enables mechanistic microbiome research.</title>
        <authorList>
            <person name="Poyet M."/>
            <person name="Groussin M."/>
            <person name="Gibbons S.M."/>
            <person name="Avila-Pacheco J."/>
            <person name="Jiang X."/>
            <person name="Kearney S.M."/>
            <person name="Perrotta A.R."/>
            <person name="Berdy B."/>
            <person name="Zhao S."/>
            <person name="Lieberman T.D."/>
            <person name="Swanson P.K."/>
            <person name="Smith M."/>
            <person name="Roesemann S."/>
            <person name="Alexander J.E."/>
            <person name="Rich S.A."/>
            <person name="Livny J."/>
            <person name="Vlamakis H."/>
            <person name="Clish C."/>
            <person name="Bullock K."/>
            <person name="Deik A."/>
            <person name="Scott J."/>
            <person name="Pierce K.A."/>
            <person name="Xavier R.J."/>
            <person name="Alm E.J."/>
        </authorList>
    </citation>
    <scope>NUCLEOTIDE SEQUENCE [LARGE SCALE GENOMIC DNA]</scope>
    <source>
        <strain evidence="1 2">BIOML-A3</strain>
    </source>
</reference>
<dbReference type="InterPro" id="IPR014986">
    <property type="entry name" value="XkdN-like"/>
</dbReference>
<evidence type="ECO:0000313" key="2">
    <source>
        <dbReference type="Proteomes" id="UP000431304"/>
    </source>
</evidence>
<dbReference type="EMBL" id="WKRA01000004">
    <property type="protein sequence ID" value="MSD15222.1"/>
    <property type="molecule type" value="Genomic_DNA"/>
</dbReference>
<protein>
    <recommendedName>
        <fullName evidence="3">Phage XkdN-like protein</fullName>
    </recommendedName>
</protein>
<comment type="caution">
    <text evidence="1">The sequence shown here is derived from an EMBL/GenBank/DDBJ whole genome shotgun (WGS) entry which is preliminary data.</text>
</comment>
<dbReference type="AlphaFoldDB" id="A0A844DW78"/>
<name>A0A844DW78_EUBRA</name>
<evidence type="ECO:0008006" key="3">
    <source>
        <dbReference type="Google" id="ProtNLM"/>
    </source>
</evidence>
<dbReference type="Proteomes" id="UP000431304">
    <property type="component" value="Unassembled WGS sequence"/>
</dbReference>
<sequence length="143" mass="16570">MSKFSRFMKANKIAKPNEKYAPTTTLQDENGKPLKWEFKQITSKENEALRDSCTIEVPVKGKPNLYRPKVKTAEYLAKMIVASTVYPDLYDKELQDSYGVMTPEELLYAMVDNAGEYQDFTMWMQKFQGFTKNLDDKVDEAKN</sequence>